<evidence type="ECO:0000256" key="1">
    <source>
        <dbReference type="ARBA" id="ARBA00010552"/>
    </source>
</evidence>
<dbReference type="Proteomes" id="UP001229955">
    <property type="component" value="Chromosome"/>
</dbReference>
<dbReference type="NCBIfam" id="TIGR00004">
    <property type="entry name" value="Rid family detoxifying hydrolase"/>
    <property type="match status" value="1"/>
</dbReference>
<evidence type="ECO:0000313" key="2">
    <source>
        <dbReference type="EMBL" id="WKW13266.1"/>
    </source>
</evidence>
<comment type="similarity">
    <text evidence="1">Belongs to the RutC family.</text>
</comment>
<evidence type="ECO:0000313" key="4">
    <source>
        <dbReference type="Proteomes" id="UP001229955"/>
    </source>
</evidence>
<dbReference type="EMBL" id="CP130612">
    <property type="protein sequence ID" value="WKW13266.1"/>
    <property type="molecule type" value="Genomic_DNA"/>
</dbReference>
<dbReference type="InterPro" id="IPR006175">
    <property type="entry name" value="YjgF/YER057c/UK114"/>
</dbReference>
<accession>A0AA49JWH3</accession>
<organism evidence="3 4">
    <name type="scientific">Pseudogemmatithrix spongiicola</name>
    <dbReference type="NCBI Taxonomy" id="3062599"/>
    <lineage>
        <taxon>Bacteria</taxon>
        <taxon>Pseudomonadati</taxon>
        <taxon>Gemmatimonadota</taxon>
        <taxon>Gemmatimonadia</taxon>
        <taxon>Gemmatimonadales</taxon>
        <taxon>Gemmatimonadaceae</taxon>
        <taxon>Pseudogemmatithrix</taxon>
    </lineage>
</organism>
<dbReference type="EMBL" id="CP130613">
    <property type="protein sequence ID" value="WKW16173.1"/>
    <property type="molecule type" value="Genomic_DNA"/>
</dbReference>
<name>A0AA49K2T0_9BACT</name>
<dbReference type="PANTHER" id="PTHR11803:SF58">
    <property type="entry name" value="PROTEIN HMF1-RELATED"/>
    <property type="match status" value="1"/>
</dbReference>
<keyword evidence="3" id="KW-0378">Hydrolase</keyword>
<accession>A0AA49K2T0</accession>
<dbReference type="InterPro" id="IPR035959">
    <property type="entry name" value="RutC-like_sf"/>
</dbReference>
<dbReference type="GO" id="GO:0019239">
    <property type="term" value="F:deaminase activity"/>
    <property type="evidence" value="ECO:0007669"/>
    <property type="project" value="TreeGrafter"/>
</dbReference>
<gene>
    <name evidence="2" type="ORF">Strain138_002583</name>
    <name evidence="3" type="ORF">Strain318_002583</name>
</gene>
<dbReference type="CDD" id="cd00448">
    <property type="entry name" value="YjgF_YER057c_UK114_family"/>
    <property type="match status" value="1"/>
</dbReference>
<dbReference type="Gene3D" id="3.30.1330.40">
    <property type="entry name" value="RutC-like"/>
    <property type="match status" value="1"/>
</dbReference>
<proteinExistence type="inferred from homology"/>
<dbReference type="Pfam" id="PF01042">
    <property type="entry name" value="Ribonuc_L-PSP"/>
    <property type="match status" value="1"/>
</dbReference>
<dbReference type="KEGG" id="pspc:Strain318_002583"/>
<dbReference type="AlphaFoldDB" id="A0AA49K2T0"/>
<dbReference type="FunFam" id="3.30.1330.40:FF:000001">
    <property type="entry name" value="L-PSP family endoribonuclease"/>
    <property type="match status" value="1"/>
</dbReference>
<dbReference type="GO" id="GO:0005829">
    <property type="term" value="C:cytosol"/>
    <property type="evidence" value="ECO:0007669"/>
    <property type="project" value="TreeGrafter"/>
</dbReference>
<keyword evidence="4" id="KW-1185">Reference proteome</keyword>
<dbReference type="InterPro" id="IPR006056">
    <property type="entry name" value="RidA"/>
</dbReference>
<dbReference type="PANTHER" id="PTHR11803">
    <property type="entry name" value="2-IMINOBUTANOATE/2-IMINOPROPANOATE DEAMINASE RIDA"/>
    <property type="match status" value="1"/>
</dbReference>
<protein>
    <submittedName>
        <fullName evidence="3">Rid family detoxifying hydrolase</fullName>
    </submittedName>
</protein>
<dbReference type="SUPFAM" id="SSF55298">
    <property type="entry name" value="YjgF-like"/>
    <property type="match status" value="1"/>
</dbReference>
<evidence type="ECO:0000313" key="3">
    <source>
        <dbReference type="EMBL" id="WKW16173.1"/>
    </source>
</evidence>
<reference evidence="3" key="1">
    <citation type="submission" date="2023-07" db="EMBL/GenBank/DDBJ databases">
        <authorList>
            <person name="Haufschild T."/>
            <person name="Kallscheuer N."/>
            <person name="Hammer J."/>
            <person name="Kohn T."/>
            <person name="Kabuu M."/>
            <person name="Jogler M."/>
            <person name="Wohfarth N."/>
            <person name="Heuer A."/>
            <person name="Rohde M."/>
            <person name="van Teeseling M.C.F."/>
            <person name="Jogler C."/>
        </authorList>
    </citation>
    <scope>NUCLEOTIDE SEQUENCE</scope>
    <source>
        <strain evidence="2">Strain 138</strain>
        <strain evidence="3">Strain 318</strain>
    </source>
</reference>
<sequence>MPITRISTPHAPTPAGHYAQATVHGGTVYVAGQLSIDPATGEKLHGSIEEQTERTLRNVEAILHAAGSDFAHLLKVNVYVTDIAFWPRVNAVYARVVGADVPARAVVPVPALNHGLLIEIDAIAAVKG</sequence>
<dbReference type="RefSeq" id="WP_367886126.1">
    <property type="nucleotide sequence ID" value="NZ_CP130612.1"/>
</dbReference>